<feature type="region of interest" description="Disordered" evidence="3">
    <location>
        <begin position="2219"/>
        <end position="2243"/>
    </location>
</feature>
<accession>A0A2K3D8Z7</accession>
<dbReference type="InParanoid" id="A0A2K3D8Z7"/>
<feature type="compositionally biased region" description="Polar residues" evidence="3">
    <location>
        <begin position="364"/>
        <end position="373"/>
    </location>
</feature>
<feature type="coiled-coil region" evidence="2">
    <location>
        <begin position="1906"/>
        <end position="1945"/>
    </location>
</feature>
<dbReference type="Pfam" id="PF00612">
    <property type="entry name" value="IQ"/>
    <property type="match status" value="7"/>
</dbReference>
<feature type="compositionally biased region" description="Low complexity" evidence="3">
    <location>
        <begin position="1195"/>
        <end position="1235"/>
    </location>
</feature>
<feature type="region of interest" description="Disordered" evidence="3">
    <location>
        <begin position="1114"/>
        <end position="1165"/>
    </location>
</feature>
<feature type="compositionally biased region" description="Acidic residues" evidence="3">
    <location>
        <begin position="2716"/>
        <end position="2737"/>
    </location>
</feature>
<feature type="region of interest" description="Disordered" evidence="3">
    <location>
        <begin position="86"/>
        <end position="138"/>
    </location>
</feature>
<feature type="region of interest" description="Disordered" evidence="3">
    <location>
        <begin position="871"/>
        <end position="895"/>
    </location>
</feature>
<feature type="compositionally biased region" description="Low complexity" evidence="3">
    <location>
        <begin position="1129"/>
        <end position="1151"/>
    </location>
</feature>
<feature type="region of interest" description="Disordered" evidence="3">
    <location>
        <begin position="657"/>
        <end position="699"/>
    </location>
</feature>
<feature type="compositionally biased region" description="Low complexity" evidence="3">
    <location>
        <begin position="201"/>
        <end position="216"/>
    </location>
</feature>
<feature type="compositionally biased region" description="Acidic residues" evidence="3">
    <location>
        <begin position="2588"/>
        <end position="2601"/>
    </location>
</feature>
<feature type="compositionally biased region" description="Low complexity" evidence="3">
    <location>
        <begin position="736"/>
        <end position="771"/>
    </location>
</feature>
<gene>
    <name evidence="4" type="ORF">CHLRE_10g418800v5</name>
</gene>
<dbReference type="EMBL" id="CM008971">
    <property type="protein sequence ID" value="PNW77014.1"/>
    <property type="molecule type" value="Genomic_DNA"/>
</dbReference>
<feature type="region of interest" description="Disordered" evidence="3">
    <location>
        <begin position="1252"/>
        <end position="1284"/>
    </location>
</feature>
<feature type="compositionally biased region" description="Low complexity" evidence="3">
    <location>
        <begin position="2413"/>
        <end position="2423"/>
    </location>
</feature>
<feature type="compositionally biased region" description="Low complexity" evidence="3">
    <location>
        <begin position="384"/>
        <end position="414"/>
    </location>
</feature>
<dbReference type="PANTHER" id="PTHR22590">
    <property type="entry name" value="MYOSIN MOTOR DOMAIN-CONTAINING PROTEIN"/>
    <property type="match status" value="1"/>
</dbReference>
<dbReference type="ExpressionAtlas" id="A0A2K3D8Z7">
    <property type="expression patterns" value="baseline and differential"/>
</dbReference>
<feature type="compositionally biased region" description="Acidic residues" evidence="3">
    <location>
        <begin position="3255"/>
        <end position="3282"/>
    </location>
</feature>
<feature type="region of interest" description="Disordered" evidence="3">
    <location>
        <begin position="2571"/>
        <end position="2762"/>
    </location>
</feature>
<evidence type="ECO:0000256" key="3">
    <source>
        <dbReference type="SAM" id="MobiDB-lite"/>
    </source>
</evidence>
<evidence type="ECO:0000313" key="5">
    <source>
        <dbReference type="Proteomes" id="UP000006906"/>
    </source>
</evidence>
<feature type="compositionally biased region" description="Low complexity" evidence="3">
    <location>
        <begin position="620"/>
        <end position="636"/>
    </location>
</feature>
<feature type="compositionally biased region" description="Polar residues" evidence="3">
    <location>
        <begin position="3071"/>
        <end position="3086"/>
    </location>
</feature>
<feature type="region of interest" description="Disordered" evidence="3">
    <location>
        <begin position="2958"/>
        <end position="2992"/>
    </location>
</feature>
<feature type="compositionally biased region" description="Polar residues" evidence="3">
    <location>
        <begin position="2643"/>
        <end position="2655"/>
    </location>
</feature>
<dbReference type="Gene3D" id="1.20.5.190">
    <property type="match status" value="2"/>
</dbReference>
<dbReference type="InterPro" id="IPR000048">
    <property type="entry name" value="IQ_motif_EF-hand-BS"/>
</dbReference>
<feature type="compositionally biased region" description="Low complexity" evidence="3">
    <location>
        <begin position="3204"/>
        <end position="3215"/>
    </location>
</feature>
<dbReference type="GeneID" id="5728318"/>
<dbReference type="InterPro" id="IPR052318">
    <property type="entry name" value="CellDiv_DevSignal_Domain"/>
</dbReference>
<feature type="region of interest" description="Disordered" evidence="3">
    <location>
        <begin position="1999"/>
        <end position="2025"/>
    </location>
</feature>
<feature type="compositionally biased region" description="Basic and acidic residues" evidence="3">
    <location>
        <begin position="2009"/>
        <end position="2025"/>
    </location>
</feature>
<feature type="region of interest" description="Disordered" evidence="3">
    <location>
        <begin position="594"/>
        <end position="636"/>
    </location>
</feature>
<feature type="region of interest" description="Disordered" evidence="3">
    <location>
        <begin position="1672"/>
        <end position="1694"/>
    </location>
</feature>
<keyword evidence="1" id="KW-0677">Repeat</keyword>
<feature type="compositionally biased region" description="Pro residues" evidence="3">
    <location>
        <begin position="91"/>
        <end position="105"/>
    </location>
</feature>
<feature type="compositionally biased region" description="Low complexity" evidence="3">
    <location>
        <begin position="2373"/>
        <end position="2403"/>
    </location>
</feature>
<dbReference type="Proteomes" id="UP000006906">
    <property type="component" value="Chromosome 10"/>
</dbReference>
<feature type="region of interest" description="Disordered" evidence="3">
    <location>
        <begin position="152"/>
        <end position="177"/>
    </location>
</feature>
<dbReference type="STRING" id="3055.A0A2K3D8Z7"/>
<feature type="compositionally biased region" description="Acidic residues" evidence="3">
    <location>
        <begin position="1360"/>
        <end position="1377"/>
    </location>
</feature>
<name>A0A2K3D8Z7_CHLRE</name>
<protein>
    <submittedName>
        <fullName evidence="4">Uncharacterized protein</fullName>
    </submittedName>
</protein>
<keyword evidence="5" id="KW-1185">Reference proteome</keyword>
<feature type="region of interest" description="Disordered" evidence="3">
    <location>
        <begin position="3255"/>
        <end position="3307"/>
    </location>
</feature>
<feature type="region of interest" description="Disordered" evidence="3">
    <location>
        <begin position="3151"/>
        <end position="3222"/>
    </location>
</feature>
<feature type="region of interest" description="Disordered" evidence="3">
    <location>
        <begin position="354"/>
        <end position="373"/>
    </location>
</feature>
<feature type="compositionally biased region" description="Polar residues" evidence="3">
    <location>
        <begin position="121"/>
        <end position="131"/>
    </location>
</feature>
<feature type="compositionally biased region" description="Pro residues" evidence="3">
    <location>
        <begin position="1152"/>
        <end position="1164"/>
    </location>
</feature>
<feature type="compositionally biased region" description="Basic and acidic residues" evidence="3">
    <location>
        <begin position="2181"/>
        <end position="2197"/>
    </location>
</feature>
<feature type="region of interest" description="Disordered" evidence="3">
    <location>
        <begin position="722"/>
        <end position="814"/>
    </location>
</feature>
<feature type="region of interest" description="Disordered" evidence="3">
    <location>
        <begin position="1337"/>
        <end position="1407"/>
    </location>
</feature>
<feature type="coiled-coil region" evidence="2">
    <location>
        <begin position="1817"/>
        <end position="1854"/>
    </location>
</feature>
<evidence type="ECO:0000256" key="1">
    <source>
        <dbReference type="ARBA" id="ARBA00022737"/>
    </source>
</evidence>
<feature type="region of interest" description="Disordered" evidence="3">
    <location>
        <begin position="3038"/>
        <end position="3104"/>
    </location>
</feature>
<feature type="region of interest" description="Disordered" evidence="3">
    <location>
        <begin position="2373"/>
        <end position="2488"/>
    </location>
</feature>
<feature type="compositionally biased region" description="Acidic residues" evidence="3">
    <location>
        <begin position="2439"/>
        <end position="2456"/>
    </location>
</feature>
<dbReference type="PROSITE" id="PS50096">
    <property type="entry name" value="IQ"/>
    <property type="match status" value="7"/>
</dbReference>
<feature type="compositionally biased region" description="Acidic residues" evidence="3">
    <location>
        <begin position="2622"/>
        <end position="2640"/>
    </location>
</feature>
<feature type="compositionally biased region" description="Low complexity" evidence="3">
    <location>
        <begin position="1680"/>
        <end position="1694"/>
    </location>
</feature>
<feature type="compositionally biased region" description="Acidic residues" evidence="3">
    <location>
        <begin position="2221"/>
        <end position="2241"/>
    </location>
</feature>
<feature type="region of interest" description="Disordered" evidence="3">
    <location>
        <begin position="198"/>
        <end position="248"/>
    </location>
</feature>
<evidence type="ECO:0000313" key="4">
    <source>
        <dbReference type="EMBL" id="PNW77014.1"/>
    </source>
</evidence>
<proteinExistence type="predicted"/>
<feature type="compositionally biased region" description="Low complexity" evidence="3">
    <location>
        <begin position="1380"/>
        <end position="1390"/>
    </location>
</feature>
<feature type="compositionally biased region" description="Low complexity" evidence="3">
    <location>
        <begin position="3286"/>
        <end position="3306"/>
    </location>
</feature>
<dbReference type="KEGG" id="cre:CHLRE_10g418800v5"/>
<dbReference type="PANTHER" id="PTHR22590:SF5">
    <property type="entry name" value="MYOSIN MOTOR DOMAIN-CONTAINING PROTEIN"/>
    <property type="match status" value="1"/>
</dbReference>
<dbReference type="CDD" id="cd23767">
    <property type="entry name" value="IQCD"/>
    <property type="match status" value="2"/>
</dbReference>
<sequence>MNSTGYNHGIHADLAQQHHDQHAGTEALLKKLARSYKTVQAEDNSAALAREKDALKARLGKHAVAPSFGAQGALGLQPASAPFRHLTVEMPPSPSPSASQPPPSAPGSSRSLYPAAPAESSARSLMSQASGTPPVAPAGLSTAAAAALQRLRDQQHKLQHQHWQQPQQQAGQAPLGGAYAGLPQAAYAQVPLAHPQNHPHQVQYLHQQQQQQQCQQYGRGRYEGATPAAPQSGSTGSGAGGQAADECSAGPGLDTTAAGAGAADAGAYKSAGASGASKFGKALKALLKPSKSKKGGAGEVLQVATGPDAVVADSAHQTLRDAASGAGRYVPGTDGRQLQHPMAMADQHSLRATRDNPYAAPTPADSTRTLDPQQRHQLWGATGGKATTGAVPAPADPHQQQRQPPAPPQQQRHQLWAGQPGAQGKGRPPTVPATDSVSTAAYFQSGMPAQYAVPLLGSYPADPFAAPSLDGGANAPPAFAWSGASAVSGVLAAPLLASAPLAAAGHAGGVATTLPFAYLQAPPPPQPQVAAKWQRLAVGGAAAAGSSGRQAGAATGGISAAEVEAAVRGSDLAFGRHGSSGIDLFAPGTLAMLRRQQQQQQPQMPTPEGLTGVAAGHQIPAPQTGTGAAAPPLPPGGARDAAVAAVSDVILSTTAAMQRPQDLPRGLGPAPPPLPSHGKKGAAGGAAADKEGGKSKYKVPSEAGNVWTALVHRSNIGQVAQRLAASVPGSRRPTDSSGVSGSMGGASAVPPANNGQPSSGGASNSGAPAPSRRVSWGSDAGPGTAAGGHEERASAPTAGAATRPRQLSGAGSTSANFRAAAAALSQLPPRPGGRIGSVTAASTAAAGTATTAQLQQHAPRPCIGAAASSEHLRAPQPGPNTAPGPSGAAPLQRYPAVPDGATAATRASALLAAQPAPAAGAPSPRAYPAVPGDAAATRAAATVPDTAYLLGILSRLKTPTVIRQAAGAAAAKAKAGTASASAGAGPGIPQDHVPMAAAECTDAPGSPAAAEAAAPAEAVDAVEAAGAGGHPAVYRRAFGRSVGLAWRHKALGYSKAGATASFHERLLSHKQFSSGGDVRPVAADDSQELEAAAAAAMAAEAVAAATTLDSDAYEDAVEDEPSPQHSEGGADASPGGATGASPSAARASRTRAPPPPGSPSPQPLLQPHEAVQLAARDEHGRVVALAAAWDDYVTPRSGCGPGPASAAASPSPAYRQPAASPPAAVSTAASPAPQQAQQLAHAAAMWLGQSPRGAQGLSPQTGAVTAATPPKPPAGPETLDMRRTPNRKLDYSGAEVASLGACAAAGTVAVSRVAASPLSSAAVAAAASGLRSRYATATRDDGCGSSDPEEVEPTVGSGSADEEQEYCAAEGEGEVEAPDSRVSGSSSVGSTRDRARTGMTPGGAAGSGHAVPDLALGLATAASAARPDRDMQWQQQRMNQSLFGAPAAHSPHEMAAGITPGAALHVARSPAFRTPLRRWAEGDATDEEVDGGDTSSVAFASAATTAAAASAVMQNRELLPEMSLARELQFRTAGLSAHTPEPHANVTADGALPVQQPQQQPELSEAVAIWGAVPSAPPLLTPGVCQQLPPCAAAAAEGTPSFAVFMAGAQGATWPQSAAATPQLLALQVQQPLEGMSEATAACSTPATASPLERHWCRRSVGVAAAVHRQQSQRAFRTPASSCGGDASAGGSRDAIQTQLEERAAAVIQARWRGIRSQRASLSGAAAQRLPVAACTPSLQAAGVPQGSSAGYADYLQEGDDDAALSEAATDSGFEDADAAEELGVLIAQERLHTAAVLIQSAWRGHAARSATAEVRRRQCQAELLAAAEAARQQEQELREAEAAAEELRKMETAAVVVQAAWRGRLARACAQQERQQARALQQQRAEVAVLRVQAAWRGLVARRRVERLRAAAAAARAAEEEARLRLEEEAAEQARQEAAATRVQAAWRGSRARATFVALQQERRAAEAAATAAAEQAQREDAAAVTMQAAWRGFRDRAAASRLHQQQRQREQELARQRQQDEERAQLRAAATAIQAAWRGSRVRAEVQRLREQHQQEEAERREQQRQLAAAVRLQAAWRGHSARIAVAVERSRLAAAMAETAEAEAARQQQQEAEVEAAAELEAQAKVLRMNFAASRIQRAWSRRRSVLALQPQLEDDEVFASTPAGATDPGSKEGQGALEKEEKEQSESGADRPAARASSARRGGHAAMCGNIFAVLAGDDDDDDDEEREEDNEQDCAGEEAWLGSAAAASYRAEGEDAAGPSQLRAAPLSFDDIPLGVRLPVPPTAAATARRGPADCVPPAGPAGEGGLFVAVPVRSTEVAGLAAAGTTPRGRGPGGSDADPASAAAAAAGGKVAMLISEGISIRFPAVSPSSVQPPAAALQPTQQLPAQPQHAAAFSDGDGADDDAPARPRAPLHALSPQRAAFTLPSALLSSSEGDDEEDEDEGGEADEEQQLSGEEGVGAGDDDDDGLAGGAAAGNEKEAVDEEMAAQVAALAQVAAAAAAGLLAGDDPRVLLLGQVLEDPSPQAEWLRGQIAEHMAATAAAEDQAAEAEAASTAAVLRAVAAARAGVEPTAQQESVNFSDSEVDEEEDEDEDEGGSPAGLRSAANPFALLGGDDSGADEDEDENEEDLSDGADSEQVASPPQVQQRLTATAAEGSQPRCSPIWAPAAPQRTGAGAAHADSGDESGESSPGGPSALRRPANPFALLGEGSEGEDEQDEGEGGVGEDEDDEHDQFSLDGDGDGLSPEVAASPSPPAAEPAATFMAAAAGGATAAAPAAGATNNSPFSFGFGGGGVFGAAQSSWLGVGGGTGGQSAPWAIGAVPPPAGGGGAGPATPTLTTAWPAPAARAGNAAPGFGGFGLGQVWGAGGATAAATLFGNSSQQPIHAGGGLFGGASAVAAPAPAPGGHPAAASSDASYSAFASAVGTEAAMLPSGMGGAAALDPAALAAASTPMSRPRLWAQESDSPDGGYGGGRQPRIAAAADDPDAVSDASLPFLPYDSCTTTVAYNAPQRHGAGDLGGSFAGRLAAAWGAVPEEGGDGGGDGEGPEEGEEGAAPRHHGDRYRATSSPSVNNANTQTPWRTGAGASGQVAAGDASRAGAWDSPATAFQRAAPHTLRGVPTTVRAWAAAGGVEQTPCSARVMPSALARMQQQQQQQPWGPSLGTPFAATEPGRGSPGEDEDAGDADTPVEGTDGGELGPDALAGATAARPARRGQEQQLFAAAGAAMLPSRLFGEDEGEEGMELDGMSELEGEDEGEQAGEGDGEGEGGTSDEFEDAASHRAGACSSRGGSGFASACSSRRVSDGNGVVAPHLAGGATGLAAAWSVLGARGASSLGVMDPGLLPLGPQQQLQVSARAYGDVAPA</sequence>
<dbReference type="OrthoDB" id="553409at2759"/>
<dbReference type="Gramene" id="PNW77014">
    <property type="protein sequence ID" value="PNW77014"/>
    <property type="gene ID" value="CHLRE_10g418800v5"/>
</dbReference>
<reference evidence="4 5" key="1">
    <citation type="journal article" date="2007" name="Science">
        <title>The Chlamydomonas genome reveals the evolution of key animal and plant functions.</title>
        <authorList>
            <person name="Merchant S.S."/>
            <person name="Prochnik S.E."/>
            <person name="Vallon O."/>
            <person name="Harris E.H."/>
            <person name="Karpowicz S.J."/>
            <person name="Witman G.B."/>
            <person name="Terry A."/>
            <person name="Salamov A."/>
            <person name="Fritz-Laylin L.K."/>
            <person name="Marechal-Drouard L."/>
            <person name="Marshall W.F."/>
            <person name="Qu L.H."/>
            <person name="Nelson D.R."/>
            <person name="Sanderfoot A.A."/>
            <person name="Spalding M.H."/>
            <person name="Kapitonov V.V."/>
            <person name="Ren Q."/>
            <person name="Ferris P."/>
            <person name="Lindquist E."/>
            <person name="Shapiro H."/>
            <person name="Lucas S.M."/>
            <person name="Grimwood J."/>
            <person name="Schmutz J."/>
            <person name="Cardol P."/>
            <person name="Cerutti H."/>
            <person name="Chanfreau G."/>
            <person name="Chen C.L."/>
            <person name="Cognat V."/>
            <person name="Croft M.T."/>
            <person name="Dent R."/>
            <person name="Dutcher S."/>
            <person name="Fernandez E."/>
            <person name="Fukuzawa H."/>
            <person name="Gonzalez-Ballester D."/>
            <person name="Gonzalez-Halphen D."/>
            <person name="Hallmann A."/>
            <person name="Hanikenne M."/>
            <person name="Hippler M."/>
            <person name="Inwood W."/>
            <person name="Jabbari K."/>
            <person name="Kalanon M."/>
            <person name="Kuras R."/>
            <person name="Lefebvre P.A."/>
            <person name="Lemaire S.D."/>
            <person name="Lobanov A.V."/>
            <person name="Lohr M."/>
            <person name="Manuell A."/>
            <person name="Meier I."/>
            <person name="Mets L."/>
            <person name="Mittag M."/>
            <person name="Mittelmeier T."/>
            <person name="Moroney J.V."/>
            <person name="Moseley J."/>
            <person name="Napoli C."/>
            <person name="Nedelcu A.M."/>
            <person name="Niyogi K."/>
            <person name="Novoselov S.V."/>
            <person name="Paulsen I.T."/>
            <person name="Pazour G."/>
            <person name="Purton S."/>
            <person name="Ral J.P."/>
            <person name="Riano-Pachon D.M."/>
            <person name="Riekhof W."/>
            <person name="Rymarquis L."/>
            <person name="Schroda M."/>
            <person name="Stern D."/>
            <person name="Umen J."/>
            <person name="Willows R."/>
            <person name="Wilson N."/>
            <person name="Zimmer S.L."/>
            <person name="Allmer J."/>
            <person name="Balk J."/>
            <person name="Bisova K."/>
            <person name="Chen C.J."/>
            <person name="Elias M."/>
            <person name="Gendler K."/>
            <person name="Hauser C."/>
            <person name="Lamb M.R."/>
            <person name="Ledford H."/>
            <person name="Long J.C."/>
            <person name="Minagawa J."/>
            <person name="Page M.D."/>
            <person name="Pan J."/>
            <person name="Pootakham W."/>
            <person name="Roje S."/>
            <person name="Rose A."/>
            <person name="Stahlberg E."/>
            <person name="Terauchi A.M."/>
            <person name="Yang P."/>
            <person name="Ball S."/>
            <person name="Bowler C."/>
            <person name="Dieckmann C.L."/>
            <person name="Gladyshev V.N."/>
            <person name="Green P."/>
            <person name="Jorgensen R."/>
            <person name="Mayfield S."/>
            <person name="Mueller-Roeber B."/>
            <person name="Rajamani S."/>
            <person name="Sayre R.T."/>
            <person name="Brokstein P."/>
            <person name="Dubchak I."/>
            <person name="Goodstein D."/>
            <person name="Hornick L."/>
            <person name="Huang Y.W."/>
            <person name="Jhaveri J."/>
            <person name="Luo Y."/>
            <person name="Martinez D."/>
            <person name="Ngau W.C."/>
            <person name="Otillar B."/>
            <person name="Poliakov A."/>
            <person name="Porter A."/>
            <person name="Szajkowski L."/>
            <person name="Werner G."/>
            <person name="Zhou K."/>
            <person name="Grigoriev I.V."/>
            <person name="Rokhsar D.S."/>
            <person name="Grossman A.R."/>
        </authorList>
    </citation>
    <scope>NUCLEOTIDE SEQUENCE [LARGE SCALE GENOMIC DNA]</scope>
    <source>
        <strain evidence="5">CC-503</strain>
    </source>
</reference>
<feature type="region of interest" description="Disordered" evidence="3">
    <location>
        <begin position="2160"/>
        <end position="2206"/>
    </location>
</feature>
<dbReference type="RefSeq" id="XP_042919821.1">
    <property type="nucleotide sequence ID" value="XM_043066424.1"/>
</dbReference>
<organism evidence="4 5">
    <name type="scientific">Chlamydomonas reinhardtii</name>
    <name type="common">Chlamydomonas smithii</name>
    <dbReference type="NCBI Taxonomy" id="3055"/>
    <lineage>
        <taxon>Eukaryota</taxon>
        <taxon>Viridiplantae</taxon>
        <taxon>Chlorophyta</taxon>
        <taxon>core chlorophytes</taxon>
        <taxon>Chlorophyceae</taxon>
        <taxon>CS clade</taxon>
        <taxon>Chlamydomonadales</taxon>
        <taxon>Chlamydomonadaceae</taxon>
        <taxon>Chlamydomonas</taxon>
    </lineage>
</organism>
<evidence type="ECO:0000256" key="2">
    <source>
        <dbReference type="SAM" id="Coils"/>
    </source>
</evidence>
<feature type="compositionally biased region" description="Low complexity" evidence="3">
    <location>
        <begin position="161"/>
        <end position="177"/>
    </location>
</feature>
<keyword evidence="2" id="KW-0175">Coiled coil</keyword>
<dbReference type="SMART" id="SM00015">
    <property type="entry name" value="IQ"/>
    <property type="match status" value="8"/>
</dbReference>
<feature type="region of interest" description="Disordered" evidence="3">
    <location>
        <begin position="383"/>
        <end position="434"/>
    </location>
</feature>
<feature type="region of interest" description="Disordered" evidence="3">
    <location>
        <begin position="1192"/>
        <end position="1235"/>
    </location>
</feature>